<accession>A0A0R3QA56</accession>
<keyword evidence="2" id="KW-1185">Reference proteome</keyword>
<sequence length="47" mass="5602">MDSKRTGAIRRWLLQFEQLLKIKLDIDPVDGWALLYKRHISVITHLL</sequence>
<reference evidence="3" key="1">
    <citation type="submission" date="2017-02" db="UniProtKB">
        <authorList>
            <consortium name="WormBaseParasite"/>
        </authorList>
    </citation>
    <scope>IDENTIFICATION</scope>
</reference>
<dbReference type="WBParaSite" id="BTMF_0000322201-mRNA-1">
    <property type="protein sequence ID" value="BTMF_0000322201-mRNA-1"/>
    <property type="gene ID" value="BTMF_0000322201"/>
</dbReference>
<protein>
    <submittedName>
        <fullName evidence="3">Transposase</fullName>
    </submittedName>
</protein>
<dbReference type="AlphaFoldDB" id="A0A0R3QA56"/>
<dbReference type="EMBL" id="UZAG01002105">
    <property type="protein sequence ID" value="VDO12783.1"/>
    <property type="molecule type" value="Genomic_DNA"/>
</dbReference>
<evidence type="ECO:0000313" key="3">
    <source>
        <dbReference type="WBParaSite" id="BTMF_0000322201-mRNA-1"/>
    </source>
</evidence>
<dbReference type="STRING" id="42155.A0A0R3QA56"/>
<organism evidence="3">
    <name type="scientific">Brugia timori</name>
    <dbReference type="NCBI Taxonomy" id="42155"/>
    <lineage>
        <taxon>Eukaryota</taxon>
        <taxon>Metazoa</taxon>
        <taxon>Ecdysozoa</taxon>
        <taxon>Nematoda</taxon>
        <taxon>Chromadorea</taxon>
        <taxon>Rhabditida</taxon>
        <taxon>Spirurina</taxon>
        <taxon>Spiruromorpha</taxon>
        <taxon>Filarioidea</taxon>
        <taxon>Onchocercidae</taxon>
        <taxon>Brugia</taxon>
    </lineage>
</organism>
<gene>
    <name evidence="1" type="ORF">BTMF_LOCUS2538</name>
</gene>
<proteinExistence type="predicted"/>
<reference evidence="1 2" key="2">
    <citation type="submission" date="2018-11" db="EMBL/GenBank/DDBJ databases">
        <authorList>
            <consortium name="Pathogen Informatics"/>
        </authorList>
    </citation>
    <scope>NUCLEOTIDE SEQUENCE [LARGE SCALE GENOMIC DNA]</scope>
</reference>
<evidence type="ECO:0000313" key="2">
    <source>
        <dbReference type="Proteomes" id="UP000280834"/>
    </source>
</evidence>
<name>A0A0R3QA56_9BILA</name>
<dbReference type="Proteomes" id="UP000280834">
    <property type="component" value="Unassembled WGS sequence"/>
</dbReference>
<evidence type="ECO:0000313" key="1">
    <source>
        <dbReference type="EMBL" id="VDO12783.1"/>
    </source>
</evidence>